<dbReference type="Proteomes" id="UP001178507">
    <property type="component" value="Unassembled WGS sequence"/>
</dbReference>
<reference evidence="2" key="1">
    <citation type="submission" date="2023-08" db="EMBL/GenBank/DDBJ databases">
        <authorList>
            <person name="Chen Y."/>
            <person name="Shah S."/>
            <person name="Dougan E. K."/>
            <person name="Thang M."/>
            <person name="Chan C."/>
        </authorList>
    </citation>
    <scope>NUCLEOTIDE SEQUENCE</scope>
</reference>
<accession>A0AA36MZW9</accession>
<name>A0AA36MZW9_9DINO</name>
<evidence type="ECO:0000313" key="3">
    <source>
        <dbReference type="Proteomes" id="UP001178507"/>
    </source>
</evidence>
<gene>
    <name evidence="2" type="ORF">EVOR1521_LOCUS15159</name>
</gene>
<feature type="compositionally biased region" description="Basic residues" evidence="1">
    <location>
        <begin position="110"/>
        <end position="127"/>
    </location>
</feature>
<protein>
    <submittedName>
        <fullName evidence="2">Uncharacterized protein</fullName>
    </submittedName>
</protein>
<feature type="region of interest" description="Disordered" evidence="1">
    <location>
        <begin position="104"/>
        <end position="130"/>
    </location>
</feature>
<sequence>MARNLSADVTWAPFLAIYPTEDPHLRAVLQPFEVCWSEAVEYPTDNEASVSSKVGKAIKSNRNFKNAHHDLLIPVKRKATHTLEFIAVQCCHGLLKNASQLSKSCQDKTRKPRKGRKGAQGRKPQKKEHRDMANVLLQICSTCEDGRQNFKCSSSWARRQQEKRYSLMSCRCIIAQMDVLQLL</sequence>
<comment type="caution">
    <text evidence="2">The sequence shown here is derived from an EMBL/GenBank/DDBJ whole genome shotgun (WGS) entry which is preliminary data.</text>
</comment>
<evidence type="ECO:0000256" key="1">
    <source>
        <dbReference type="SAM" id="MobiDB-lite"/>
    </source>
</evidence>
<proteinExistence type="predicted"/>
<dbReference type="EMBL" id="CAUJNA010001891">
    <property type="protein sequence ID" value="CAJ1389571.1"/>
    <property type="molecule type" value="Genomic_DNA"/>
</dbReference>
<organism evidence="2 3">
    <name type="scientific">Effrenium voratum</name>
    <dbReference type="NCBI Taxonomy" id="2562239"/>
    <lineage>
        <taxon>Eukaryota</taxon>
        <taxon>Sar</taxon>
        <taxon>Alveolata</taxon>
        <taxon>Dinophyceae</taxon>
        <taxon>Suessiales</taxon>
        <taxon>Symbiodiniaceae</taxon>
        <taxon>Effrenium</taxon>
    </lineage>
</organism>
<dbReference type="AlphaFoldDB" id="A0AA36MZW9"/>
<keyword evidence="3" id="KW-1185">Reference proteome</keyword>
<evidence type="ECO:0000313" key="2">
    <source>
        <dbReference type="EMBL" id="CAJ1389571.1"/>
    </source>
</evidence>